<gene>
    <name evidence="5" type="ORF">H9Y05_10065</name>
</gene>
<feature type="domain" description="Secretion system C-terminal sorting" evidence="4">
    <location>
        <begin position="209"/>
        <end position="271"/>
    </location>
</feature>
<evidence type="ECO:0000259" key="3">
    <source>
        <dbReference type="Pfam" id="PF07675"/>
    </source>
</evidence>
<name>A0A8J6PER1_9FLAO</name>
<keyword evidence="1 2" id="KW-0732">Signal</keyword>
<protein>
    <submittedName>
        <fullName evidence="5">T9SS type A sorting domain-containing protein</fullName>
    </submittedName>
</protein>
<dbReference type="Pfam" id="PF18962">
    <property type="entry name" value="Por_Secre_tail"/>
    <property type="match status" value="1"/>
</dbReference>
<evidence type="ECO:0000259" key="4">
    <source>
        <dbReference type="Pfam" id="PF18962"/>
    </source>
</evidence>
<feature type="domain" description="Cleaved adhesin" evidence="3">
    <location>
        <begin position="40"/>
        <end position="189"/>
    </location>
</feature>
<keyword evidence="6" id="KW-1185">Reference proteome</keyword>
<dbReference type="Pfam" id="PF07675">
    <property type="entry name" value="Cleaved_Adhesin"/>
    <property type="match status" value="1"/>
</dbReference>
<evidence type="ECO:0000313" key="5">
    <source>
        <dbReference type="EMBL" id="MBC9812815.1"/>
    </source>
</evidence>
<dbReference type="Proteomes" id="UP000652681">
    <property type="component" value="Unassembled WGS sequence"/>
</dbReference>
<feature type="chain" id="PRO_5035328381" evidence="2">
    <location>
        <begin position="22"/>
        <end position="274"/>
    </location>
</feature>
<dbReference type="RefSeq" id="WP_216714205.1">
    <property type="nucleotide sequence ID" value="NZ_JACVEL010000006.1"/>
</dbReference>
<dbReference type="InterPro" id="IPR011628">
    <property type="entry name" value="Cleaved_adhesin"/>
</dbReference>
<dbReference type="Gene3D" id="2.60.120.200">
    <property type="match status" value="1"/>
</dbReference>
<evidence type="ECO:0000256" key="2">
    <source>
        <dbReference type="SAM" id="SignalP"/>
    </source>
</evidence>
<proteinExistence type="predicted"/>
<dbReference type="EMBL" id="JACVEL010000006">
    <property type="protein sequence ID" value="MBC9812815.1"/>
    <property type="molecule type" value="Genomic_DNA"/>
</dbReference>
<reference evidence="5" key="1">
    <citation type="submission" date="2020-09" db="EMBL/GenBank/DDBJ databases">
        <title>Taishania pollutisoli gen. nov., sp. nov., Isolated from Tetrabromobisphenol A-Contaminated Soil.</title>
        <authorList>
            <person name="Chen Q."/>
        </authorList>
    </citation>
    <scope>NUCLEOTIDE SEQUENCE</scope>
    <source>
        <strain evidence="5">CZZ-1</strain>
    </source>
</reference>
<evidence type="ECO:0000313" key="6">
    <source>
        <dbReference type="Proteomes" id="UP000652681"/>
    </source>
</evidence>
<dbReference type="InterPro" id="IPR026444">
    <property type="entry name" value="Secre_tail"/>
</dbReference>
<accession>A0A8J6PER1</accession>
<organism evidence="5 6">
    <name type="scientific">Taishania pollutisoli</name>
    <dbReference type="NCBI Taxonomy" id="2766479"/>
    <lineage>
        <taxon>Bacteria</taxon>
        <taxon>Pseudomonadati</taxon>
        <taxon>Bacteroidota</taxon>
        <taxon>Flavobacteriia</taxon>
        <taxon>Flavobacteriales</taxon>
        <taxon>Crocinitomicaceae</taxon>
        <taxon>Taishania</taxon>
    </lineage>
</organism>
<sequence length="274" mass="28931">MKKIYLFAVAALAGAASYAQTTVYSASELTDFQTKISAVYDLDQDGKNWGAFNLTGSGLSFESQGTVLGSNSWDTVALTPDNWVLTTPIDLTGYTNVSLSWGRGAADATDFAENYAVYVVTAADQTALATALASASTGTGVYTETLASDAWVTRTVDLSAFDNTANVYIAFRHYNCTDQFILFVDDIKVEGTQTVGIETLDMSAVTASPNPAIDVLNIKGSEAIATTNVLSLDGKLISTTQGGTIDVSSLTSGVYIYEATTVSGQKAINKFVKK</sequence>
<evidence type="ECO:0000256" key="1">
    <source>
        <dbReference type="ARBA" id="ARBA00022729"/>
    </source>
</evidence>
<feature type="signal peptide" evidence="2">
    <location>
        <begin position="1"/>
        <end position="21"/>
    </location>
</feature>
<dbReference type="AlphaFoldDB" id="A0A8J6PER1"/>
<comment type="caution">
    <text evidence="5">The sequence shown here is derived from an EMBL/GenBank/DDBJ whole genome shotgun (WGS) entry which is preliminary data.</text>
</comment>
<dbReference type="NCBIfam" id="TIGR04183">
    <property type="entry name" value="Por_Secre_tail"/>
    <property type="match status" value="1"/>
</dbReference>